<dbReference type="PANTHER" id="PTHR31061">
    <property type="entry name" value="LD22376P"/>
    <property type="match status" value="1"/>
</dbReference>
<feature type="transmembrane region" description="Helical" evidence="1">
    <location>
        <begin position="289"/>
        <end position="308"/>
    </location>
</feature>
<protein>
    <submittedName>
        <fullName evidence="3">DUF1624 domain-containing protein</fullName>
    </submittedName>
</protein>
<feature type="transmembrane region" description="Helical" evidence="1">
    <location>
        <begin position="120"/>
        <end position="141"/>
    </location>
</feature>
<feature type="transmembrane region" description="Helical" evidence="1">
    <location>
        <begin position="231"/>
        <end position="248"/>
    </location>
</feature>
<feature type="transmembrane region" description="Helical" evidence="1">
    <location>
        <begin position="153"/>
        <end position="170"/>
    </location>
</feature>
<feature type="transmembrane region" description="Helical" evidence="1">
    <location>
        <begin position="363"/>
        <end position="381"/>
    </location>
</feature>
<dbReference type="PANTHER" id="PTHR31061:SF24">
    <property type="entry name" value="LD22376P"/>
    <property type="match status" value="1"/>
</dbReference>
<reference evidence="3" key="1">
    <citation type="journal article" date="2016" name="Int. J. Syst. Evol. Microbiol.">
        <title>Pseudoxanthomonas helianthi sp. nov., isolated from roots of Jerusalem artichoke (Helianthus tuberosus).</title>
        <authorList>
            <person name="Kittiwongwattana C."/>
            <person name="Thawai C."/>
        </authorList>
    </citation>
    <scope>NUCLEOTIDE SEQUENCE</scope>
    <source>
        <strain evidence="3">110414</strain>
    </source>
</reference>
<feature type="transmembrane region" description="Helical" evidence="1">
    <location>
        <begin position="260"/>
        <end position="277"/>
    </location>
</feature>
<dbReference type="InterPro" id="IPR012429">
    <property type="entry name" value="HGSNAT_cat"/>
</dbReference>
<reference evidence="3" key="2">
    <citation type="submission" date="2021-03" db="EMBL/GenBank/DDBJ databases">
        <authorList>
            <person name="Cao W."/>
        </authorList>
    </citation>
    <scope>NUCLEOTIDE SEQUENCE</scope>
    <source>
        <strain evidence="3">110414</strain>
    </source>
</reference>
<keyword evidence="4" id="KW-1185">Reference proteome</keyword>
<evidence type="ECO:0000256" key="1">
    <source>
        <dbReference type="SAM" id="Phobius"/>
    </source>
</evidence>
<dbReference type="AlphaFoldDB" id="A0A940WZL8"/>
<keyword evidence="1" id="KW-0812">Transmembrane</keyword>
<keyword evidence="1" id="KW-1133">Transmembrane helix</keyword>
<name>A0A940WZL8_9GAMM</name>
<feature type="transmembrane region" description="Helical" evidence="1">
    <location>
        <begin position="177"/>
        <end position="197"/>
    </location>
</feature>
<feature type="transmembrane region" description="Helical" evidence="1">
    <location>
        <begin position="87"/>
        <end position="108"/>
    </location>
</feature>
<dbReference type="Proteomes" id="UP000673447">
    <property type="component" value="Unassembled WGS sequence"/>
</dbReference>
<feature type="transmembrane region" description="Helical" evidence="1">
    <location>
        <begin position="320"/>
        <end position="343"/>
    </location>
</feature>
<accession>A0A940WZL8</accession>
<keyword evidence="1" id="KW-0472">Membrane</keyword>
<organism evidence="3 4">
    <name type="scientific">Pseudoxanthomonas helianthi</name>
    <dbReference type="NCBI Taxonomy" id="1453541"/>
    <lineage>
        <taxon>Bacteria</taxon>
        <taxon>Pseudomonadati</taxon>
        <taxon>Pseudomonadota</taxon>
        <taxon>Gammaproteobacteria</taxon>
        <taxon>Lysobacterales</taxon>
        <taxon>Lysobacteraceae</taxon>
        <taxon>Pseudoxanthomonas</taxon>
    </lineage>
</organism>
<comment type="caution">
    <text evidence="3">The sequence shown here is derived from an EMBL/GenBank/DDBJ whole genome shotgun (WGS) entry which is preliminary data.</text>
</comment>
<gene>
    <name evidence="3" type="ORF">J5837_04570</name>
</gene>
<feature type="domain" description="Heparan-alpha-glucosaminide N-acetyltransferase catalytic" evidence="2">
    <location>
        <begin position="43"/>
        <end position="260"/>
    </location>
</feature>
<proteinExistence type="predicted"/>
<evidence type="ECO:0000313" key="3">
    <source>
        <dbReference type="EMBL" id="MBP3983693.1"/>
    </source>
</evidence>
<dbReference type="EMBL" id="JAGKTC010000001">
    <property type="protein sequence ID" value="MBP3983693.1"/>
    <property type="molecule type" value="Genomic_DNA"/>
</dbReference>
<evidence type="ECO:0000313" key="4">
    <source>
        <dbReference type="Proteomes" id="UP000673447"/>
    </source>
</evidence>
<sequence length="393" mass="43274">MACVVASPRAWPPISLRWIVICRCPQRGSAASVSKALPAKPKRFASVDALRGLTVAAMLLVNNPGDWGHVYAPLLHSEWNGCTPTDLVFPFFLFIVGVSIALGIVPRIEAGADPRPLRRAVWARGAKIIGLGVLLHLLAWWLMDKPAFRPLGVLPRIGICFIAAGLLATASRPRTQWVSIVVLLLGYWAVMAAGGSYEPFVNLASRVDTALFGVHNYIYDAASGRGHDPEGLLSTLPSIATTLLGLRAGDWLRHGETKRLPWFALVALALGALWSLWFPFNKNLWTSSYVLWTAGWAALALWLAHRLVDVRGWPALGRSFGVNAITAYAGSALMVYVFAGLGWSDPIYRVGFADWMTPLFGPYVPSLAFALVFVLVWWGIVRWMDRRGWHWKV</sequence>
<evidence type="ECO:0000259" key="2">
    <source>
        <dbReference type="Pfam" id="PF07786"/>
    </source>
</evidence>
<dbReference type="Pfam" id="PF07786">
    <property type="entry name" value="HGSNAT_cat"/>
    <property type="match status" value="1"/>
</dbReference>